<sequence length="188" mass="21046">MFVGQGDHNVEADTPASTRFPDGRPEQEQPKWRRDFPIDVDADEYGARRDFTKFLVLTSLAFVCGQFWIGLLSLFRGGPTAEQKIASVGDVEVGKAITFHYPTERDPCLLIRRSEDEFLAYSSQCTHLMCPVIPELQHDRLHCPCHRGMFDVATGRPTAGPPRRALPRIKLRIDADAIYATAVEEGAS</sequence>
<dbReference type="EMBL" id="CP036291">
    <property type="protein sequence ID" value="QDU88808.1"/>
    <property type="molecule type" value="Genomic_DNA"/>
</dbReference>
<keyword evidence="2" id="KW-0479">Metal-binding</keyword>
<evidence type="ECO:0000256" key="2">
    <source>
        <dbReference type="ARBA" id="ARBA00022723"/>
    </source>
</evidence>
<dbReference type="Pfam" id="PF00355">
    <property type="entry name" value="Rieske"/>
    <property type="match status" value="1"/>
</dbReference>
<dbReference type="Gene3D" id="2.102.10.10">
    <property type="entry name" value="Rieske [2Fe-2S] iron-sulphur domain"/>
    <property type="match status" value="1"/>
</dbReference>
<evidence type="ECO:0000313" key="9">
    <source>
        <dbReference type="EMBL" id="QDU88808.1"/>
    </source>
</evidence>
<keyword evidence="10" id="KW-1185">Reference proteome</keyword>
<feature type="domain" description="Rieske" evidence="8">
    <location>
        <begin position="85"/>
        <end position="180"/>
    </location>
</feature>
<dbReference type="PROSITE" id="PS51296">
    <property type="entry name" value="RIESKE"/>
    <property type="match status" value="1"/>
</dbReference>
<dbReference type="Proteomes" id="UP000317429">
    <property type="component" value="Chromosome"/>
</dbReference>
<keyword evidence="1" id="KW-0001">2Fe-2S</keyword>
<feature type="region of interest" description="Disordered" evidence="6">
    <location>
        <begin position="1"/>
        <end position="33"/>
    </location>
</feature>
<keyword evidence="4" id="KW-0411">Iron-sulfur</keyword>
<feature type="transmembrane region" description="Helical" evidence="7">
    <location>
        <begin position="54"/>
        <end position="75"/>
    </location>
</feature>
<reference evidence="9 10" key="1">
    <citation type="submission" date="2019-02" db="EMBL/GenBank/DDBJ databases">
        <title>Deep-cultivation of Planctomycetes and their phenomic and genomic characterization uncovers novel biology.</title>
        <authorList>
            <person name="Wiegand S."/>
            <person name="Jogler M."/>
            <person name="Boedeker C."/>
            <person name="Pinto D."/>
            <person name="Vollmers J."/>
            <person name="Rivas-Marin E."/>
            <person name="Kohn T."/>
            <person name="Peeters S.H."/>
            <person name="Heuer A."/>
            <person name="Rast P."/>
            <person name="Oberbeckmann S."/>
            <person name="Bunk B."/>
            <person name="Jeske O."/>
            <person name="Meyerdierks A."/>
            <person name="Storesund J.E."/>
            <person name="Kallscheuer N."/>
            <person name="Luecker S."/>
            <person name="Lage O.M."/>
            <person name="Pohl T."/>
            <person name="Merkel B.J."/>
            <person name="Hornburger P."/>
            <person name="Mueller R.-W."/>
            <person name="Bruemmer F."/>
            <person name="Labrenz M."/>
            <person name="Spormann A.M."/>
            <person name="Op den Camp H."/>
            <person name="Overmann J."/>
            <person name="Amann R."/>
            <person name="Jetten M.S.M."/>
            <person name="Mascher T."/>
            <person name="Medema M.H."/>
            <person name="Devos D.P."/>
            <person name="Kaster A.-K."/>
            <person name="Ovreas L."/>
            <person name="Rohde M."/>
            <person name="Galperin M.Y."/>
            <person name="Jogler C."/>
        </authorList>
    </citation>
    <scope>NUCLEOTIDE SEQUENCE [LARGE SCALE GENOMIC DNA]</scope>
    <source>
        <strain evidence="9 10">Pla175</strain>
    </source>
</reference>
<dbReference type="GO" id="GO:0046872">
    <property type="term" value="F:metal ion binding"/>
    <property type="evidence" value="ECO:0007669"/>
    <property type="project" value="UniProtKB-KW"/>
</dbReference>
<gene>
    <name evidence="9" type="primary">aioB</name>
    <name evidence="9" type="ORF">Pla175_21920</name>
</gene>
<evidence type="ECO:0000313" key="10">
    <source>
        <dbReference type="Proteomes" id="UP000317429"/>
    </source>
</evidence>
<keyword evidence="3" id="KW-0408">Iron</keyword>
<protein>
    <submittedName>
        <fullName evidence="9">Arsenite oxidase subunit AioB</fullName>
        <ecNumber evidence="9">1.20.9.1</ecNumber>
    </submittedName>
</protein>
<name>A0A518DBG8_9BACT</name>
<evidence type="ECO:0000259" key="8">
    <source>
        <dbReference type="PROSITE" id="PS51296"/>
    </source>
</evidence>
<dbReference type="EC" id="1.20.9.1" evidence="9"/>
<dbReference type="OrthoDB" id="9802613at2"/>
<organism evidence="9 10">
    <name type="scientific">Pirellulimonas nuda</name>
    <dbReference type="NCBI Taxonomy" id="2528009"/>
    <lineage>
        <taxon>Bacteria</taxon>
        <taxon>Pseudomonadati</taxon>
        <taxon>Planctomycetota</taxon>
        <taxon>Planctomycetia</taxon>
        <taxon>Pirellulales</taxon>
        <taxon>Lacipirellulaceae</taxon>
        <taxon>Pirellulimonas</taxon>
    </lineage>
</organism>
<dbReference type="PANTHER" id="PTHR10134">
    <property type="entry name" value="CYTOCHROME B-C1 COMPLEX SUBUNIT RIESKE, MITOCHONDRIAL"/>
    <property type="match status" value="1"/>
</dbReference>
<dbReference type="InterPro" id="IPR036922">
    <property type="entry name" value="Rieske_2Fe-2S_sf"/>
</dbReference>
<evidence type="ECO:0000256" key="6">
    <source>
        <dbReference type="SAM" id="MobiDB-lite"/>
    </source>
</evidence>
<keyword evidence="5" id="KW-1015">Disulfide bond</keyword>
<dbReference type="InterPro" id="IPR014349">
    <property type="entry name" value="Rieske_Fe-S_prot"/>
</dbReference>
<dbReference type="InterPro" id="IPR017941">
    <property type="entry name" value="Rieske_2Fe-2S"/>
</dbReference>
<accession>A0A518DBG8</accession>
<keyword evidence="7" id="KW-0472">Membrane</keyword>
<keyword evidence="7" id="KW-1133">Transmembrane helix</keyword>
<evidence type="ECO:0000256" key="4">
    <source>
        <dbReference type="ARBA" id="ARBA00023014"/>
    </source>
</evidence>
<dbReference type="AlphaFoldDB" id="A0A518DBG8"/>
<proteinExistence type="predicted"/>
<feature type="compositionally biased region" description="Basic and acidic residues" evidence="6">
    <location>
        <begin position="21"/>
        <end position="33"/>
    </location>
</feature>
<dbReference type="GO" id="GO:0050611">
    <property type="term" value="F:arsenate reductase (azurin) activity"/>
    <property type="evidence" value="ECO:0007669"/>
    <property type="project" value="UniProtKB-EC"/>
</dbReference>
<evidence type="ECO:0000256" key="7">
    <source>
        <dbReference type="SAM" id="Phobius"/>
    </source>
</evidence>
<evidence type="ECO:0000256" key="1">
    <source>
        <dbReference type="ARBA" id="ARBA00022714"/>
    </source>
</evidence>
<keyword evidence="9" id="KW-0560">Oxidoreductase</keyword>
<dbReference type="GO" id="GO:0051537">
    <property type="term" value="F:2 iron, 2 sulfur cluster binding"/>
    <property type="evidence" value="ECO:0007669"/>
    <property type="project" value="UniProtKB-KW"/>
</dbReference>
<dbReference type="SUPFAM" id="SSF50022">
    <property type="entry name" value="ISP domain"/>
    <property type="match status" value="1"/>
</dbReference>
<keyword evidence="7" id="KW-0812">Transmembrane</keyword>
<dbReference type="KEGG" id="pnd:Pla175_21920"/>
<evidence type="ECO:0000256" key="3">
    <source>
        <dbReference type="ARBA" id="ARBA00023004"/>
    </source>
</evidence>
<evidence type="ECO:0000256" key="5">
    <source>
        <dbReference type="ARBA" id="ARBA00023157"/>
    </source>
</evidence>